<dbReference type="AlphaFoldDB" id="A0A937RFU6"/>
<reference evidence="4" key="1">
    <citation type="submission" date="2020-12" db="EMBL/GenBank/DDBJ databases">
        <title>Genomic characterization of non-nitrogen-fixing Frankia strains.</title>
        <authorList>
            <person name="Carlos-Shanley C."/>
            <person name="Guerra T."/>
            <person name="Hahn D."/>
        </authorList>
    </citation>
    <scope>NUCLEOTIDE SEQUENCE</scope>
    <source>
        <strain evidence="4">CN6</strain>
    </source>
</reference>
<organism evidence="4 5">
    <name type="scientific">Frankia nepalensis</name>
    <dbReference type="NCBI Taxonomy" id="1836974"/>
    <lineage>
        <taxon>Bacteria</taxon>
        <taxon>Bacillati</taxon>
        <taxon>Actinomycetota</taxon>
        <taxon>Actinomycetes</taxon>
        <taxon>Frankiales</taxon>
        <taxon>Frankiaceae</taxon>
        <taxon>Frankia</taxon>
    </lineage>
</organism>
<dbReference type="Proteomes" id="UP000604475">
    <property type="component" value="Unassembled WGS sequence"/>
</dbReference>
<dbReference type="GO" id="GO:0005829">
    <property type="term" value="C:cytosol"/>
    <property type="evidence" value="ECO:0007669"/>
    <property type="project" value="TreeGrafter"/>
</dbReference>
<keyword evidence="1" id="KW-0560">Oxidoreductase</keyword>
<proteinExistence type="predicted"/>
<accession>A0A937RFU6</accession>
<dbReference type="InterPro" id="IPR011251">
    <property type="entry name" value="Luciferase-like_dom"/>
</dbReference>
<dbReference type="PANTHER" id="PTHR30137:SF8">
    <property type="entry name" value="BLR5498 PROTEIN"/>
    <property type="match status" value="1"/>
</dbReference>
<protein>
    <submittedName>
        <fullName evidence="4">LLM class flavin-dependent oxidoreductase</fullName>
    </submittedName>
</protein>
<name>A0A937RFU6_9ACTN</name>
<dbReference type="PANTHER" id="PTHR30137">
    <property type="entry name" value="LUCIFERASE-LIKE MONOOXYGENASE"/>
    <property type="match status" value="1"/>
</dbReference>
<keyword evidence="5" id="KW-1185">Reference proteome</keyword>
<dbReference type="GO" id="GO:0016705">
    <property type="term" value="F:oxidoreductase activity, acting on paired donors, with incorporation or reduction of molecular oxygen"/>
    <property type="evidence" value="ECO:0007669"/>
    <property type="project" value="InterPro"/>
</dbReference>
<evidence type="ECO:0000256" key="1">
    <source>
        <dbReference type="ARBA" id="ARBA00023002"/>
    </source>
</evidence>
<dbReference type="Gene3D" id="3.20.20.30">
    <property type="entry name" value="Luciferase-like domain"/>
    <property type="match status" value="1"/>
</dbReference>
<sequence length="376" mass="41426">MEFGIFNSLYLPKRLSEADPIGAEHSRLMDEVAWTQAADRSGFKYTWATEHHFLEEYSHLSANEVFLAYVAGTTSNIHIGSGIMNITPPVNHPARVAERAAMLDHLSGGRFELGMGRGSSSTEQKGFGIEDPALTKLMFDEVVAELPKMWKDGTYSYEGQYFTMPERNVLPKPYTRPHPPLWVAAGNPSTFEKAAKLGLGVLCFAHSSPGELAPLIELYKKNIEKAEPVGGYINNNIMVTSQMLCLEDGARARRIATDITMSYQHSLVYKYLDTFPRPDWVPAWPATLPEPTVEGLEAGVAAGSICIGDPEECERAVRTYESVGADQLVFGMLSTTMPIDVAVEAVETFGKYVLPKFDTDPVHSTTRQRDAQLGAA</sequence>
<feature type="domain" description="Luciferase-like" evidence="3">
    <location>
        <begin position="16"/>
        <end position="327"/>
    </location>
</feature>
<gene>
    <name evidence="4" type="ORF">I7412_00140</name>
</gene>
<evidence type="ECO:0000313" key="4">
    <source>
        <dbReference type="EMBL" id="MBL7625613.1"/>
    </source>
</evidence>
<dbReference type="RefSeq" id="WP_203001966.1">
    <property type="nucleotide sequence ID" value="NZ_JADWYU010000205.1"/>
</dbReference>
<dbReference type="GO" id="GO:0004497">
    <property type="term" value="F:monooxygenase activity"/>
    <property type="evidence" value="ECO:0007669"/>
    <property type="project" value="UniProtKB-KW"/>
</dbReference>
<dbReference type="SUPFAM" id="SSF51679">
    <property type="entry name" value="Bacterial luciferase-like"/>
    <property type="match status" value="1"/>
</dbReference>
<dbReference type="InterPro" id="IPR050766">
    <property type="entry name" value="Bact_Lucif_Oxidored"/>
</dbReference>
<comment type="caution">
    <text evidence="4">The sequence shown here is derived from an EMBL/GenBank/DDBJ whole genome shotgun (WGS) entry which is preliminary data.</text>
</comment>
<dbReference type="EMBL" id="JAEACQ010000006">
    <property type="protein sequence ID" value="MBL7625613.1"/>
    <property type="molecule type" value="Genomic_DNA"/>
</dbReference>
<dbReference type="Pfam" id="PF00296">
    <property type="entry name" value="Bac_luciferase"/>
    <property type="match status" value="1"/>
</dbReference>
<evidence type="ECO:0000259" key="3">
    <source>
        <dbReference type="Pfam" id="PF00296"/>
    </source>
</evidence>
<evidence type="ECO:0000313" key="5">
    <source>
        <dbReference type="Proteomes" id="UP000604475"/>
    </source>
</evidence>
<keyword evidence="2" id="KW-0503">Monooxygenase</keyword>
<dbReference type="InterPro" id="IPR036661">
    <property type="entry name" value="Luciferase-like_sf"/>
</dbReference>
<evidence type="ECO:0000256" key="2">
    <source>
        <dbReference type="ARBA" id="ARBA00023033"/>
    </source>
</evidence>